<dbReference type="KEGG" id="mmo:MMOB5320"/>
<dbReference type="OrthoDB" id="388177at2"/>
<evidence type="ECO:0000256" key="1">
    <source>
        <dbReference type="ARBA" id="ARBA00023121"/>
    </source>
</evidence>
<dbReference type="RefSeq" id="WP_011265052.1">
    <property type="nucleotide sequence ID" value="NC_006908.1"/>
</dbReference>
<organism evidence="2 3">
    <name type="scientific">Mycoplasma mobile (strain ATCC 43663 / 163K / NCTC 11711)</name>
    <name type="common">Mesomycoplasma mobile</name>
    <dbReference type="NCBI Taxonomy" id="267748"/>
    <lineage>
        <taxon>Bacteria</taxon>
        <taxon>Bacillati</taxon>
        <taxon>Mycoplasmatota</taxon>
        <taxon>Mycoplasmoidales</taxon>
        <taxon>Metamycoplasmataceae</taxon>
        <taxon>Mesomycoplasma</taxon>
    </lineage>
</organism>
<dbReference type="AlphaFoldDB" id="Q6KHB2"/>
<sequence length="292" mass="32818">MKHAIVVDSSSGLTKEEAEKKGWFFLPLIIDIDDKTYLDGIEINSENLYQFWKSNSVIKTGTTPPKYSLELFEKLSNEYDAVIVYPLSSELSSQYNNLLVMSKNLKNVSIIHSYGVAQLIPYELEQLENKLKSGEITVQQGIALLEGKKDSTLHLIPENLTALVKGGRVSPAIAKLAKLLNIVPIIEVREGKLEKAGKGRHFRKSITKLAEKRFEEISKEDLSLYDVVLLHSKNDDVKEIASEIESIVNKKITIKLIPSVVAIHTGKKAIGLCFFKKTNFDLVTQYLKTNKK</sequence>
<evidence type="ECO:0000313" key="2">
    <source>
        <dbReference type="EMBL" id="AAT28018.1"/>
    </source>
</evidence>
<dbReference type="InterPro" id="IPR043168">
    <property type="entry name" value="DegV_C"/>
</dbReference>
<dbReference type="PANTHER" id="PTHR33434">
    <property type="entry name" value="DEGV DOMAIN-CONTAINING PROTEIN DR_1986-RELATED"/>
    <property type="match status" value="1"/>
</dbReference>
<dbReference type="Proteomes" id="UP000009072">
    <property type="component" value="Chromosome"/>
</dbReference>
<gene>
    <name evidence="2" type="primary">degV</name>
    <name evidence="2" type="ordered locus">MMOB5320</name>
</gene>
<dbReference type="PROSITE" id="PS51482">
    <property type="entry name" value="DEGV"/>
    <property type="match status" value="1"/>
</dbReference>
<name>Q6KHB2_MYCM1</name>
<dbReference type="STRING" id="267748.MMOB5320"/>
<evidence type="ECO:0000313" key="3">
    <source>
        <dbReference type="Proteomes" id="UP000009072"/>
    </source>
</evidence>
<dbReference type="Gene3D" id="3.40.50.10170">
    <property type="match status" value="1"/>
</dbReference>
<dbReference type="GO" id="GO:0008289">
    <property type="term" value="F:lipid binding"/>
    <property type="evidence" value="ECO:0007669"/>
    <property type="project" value="UniProtKB-KW"/>
</dbReference>
<dbReference type="SUPFAM" id="SSF82549">
    <property type="entry name" value="DAK1/DegV-like"/>
    <property type="match status" value="1"/>
</dbReference>
<keyword evidence="3" id="KW-1185">Reference proteome</keyword>
<dbReference type="NCBIfam" id="TIGR00762">
    <property type="entry name" value="DegV"/>
    <property type="match status" value="1"/>
</dbReference>
<dbReference type="PANTHER" id="PTHR33434:SF2">
    <property type="entry name" value="FATTY ACID-BINDING PROTEIN TM_1468"/>
    <property type="match status" value="1"/>
</dbReference>
<keyword evidence="1" id="KW-0446">Lipid-binding</keyword>
<proteinExistence type="predicted"/>
<dbReference type="InterPro" id="IPR050270">
    <property type="entry name" value="DegV_domain_contain"/>
</dbReference>
<dbReference type="eggNOG" id="COG1307">
    <property type="taxonomic scope" value="Bacteria"/>
</dbReference>
<dbReference type="Gene3D" id="3.30.1180.10">
    <property type="match status" value="1"/>
</dbReference>
<dbReference type="Pfam" id="PF02645">
    <property type="entry name" value="DegV"/>
    <property type="match status" value="1"/>
</dbReference>
<accession>Q6KHB2</accession>
<dbReference type="HOGENOM" id="CLU_048251_3_0_14"/>
<dbReference type="EMBL" id="AE017308">
    <property type="protein sequence ID" value="AAT28018.1"/>
    <property type="molecule type" value="Genomic_DNA"/>
</dbReference>
<reference evidence="2 3" key="1">
    <citation type="journal article" date="2004" name="Genome Res.">
        <title>The complete genome and proteome of Mycoplasma mobile.</title>
        <authorList>
            <person name="Jaffe J.D."/>
            <person name="Stange-Thomann N."/>
            <person name="Smith C."/>
            <person name="DeCaprio D."/>
            <person name="Fisher S."/>
            <person name="Butler J."/>
            <person name="Calvo S."/>
            <person name="Elkins T."/>
            <person name="FitzGerald M.G."/>
            <person name="Hafez N."/>
            <person name="Kodira C.D."/>
            <person name="Major J."/>
            <person name="Wang S."/>
            <person name="Wilkinson J."/>
            <person name="Nicol R."/>
            <person name="Nusbaum C."/>
            <person name="Birren B."/>
            <person name="Berg H.C."/>
            <person name="Church G.M."/>
        </authorList>
    </citation>
    <scope>NUCLEOTIDE SEQUENCE [LARGE SCALE GENOMIC DNA]</scope>
    <source>
        <strain evidence="3">ATCC 43663 / 163K / NCTC 11711</strain>
    </source>
</reference>
<protein>
    <submittedName>
        <fullName evidence="2">DegV homolog</fullName>
    </submittedName>
</protein>
<dbReference type="InterPro" id="IPR003797">
    <property type="entry name" value="DegV"/>
</dbReference>